<dbReference type="AlphaFoldDB" id="A0AAD7SV55"/>
<proteinExistence type="predicted"/>
<gene>
    <name evidence="1" type="ORF">AAFF_G00235340</name>
</gene>
<keyword evidence="2" id="KW-1185">Reference proteome</keyword>
<dbReference type="Proteomes" id="UP001221898">
    <property type="component" value="Unassembled WGS sequence"/>
</dbReference>
<sequence>MSHIEHARAYGYFSPREEPRQRCVPGSCQGGDVFVVRIENSTPVLLNWQVHHRELCSAAIWIPNKKASWPDQEGMGRGQSVVGSCCHFDRASLDAPVLVRDGEPGLL</sequence>
<dbReference type="EMBL" id="JAINUG010000031">
    <property type="protein sequence ID" value="KAJ8409336.1"/>
    <property type="molecule type" value="Genomic_DNA"/>
</dbReference>
<protein>
    <submittedName>
        <fullName evidence="1">Uncharacterized protein</fullName>
    </submittedName>
</protein>
<evidence type="ECO:0000313" key="1">
    <source>
        <dbReference type="EMBL" id="KAJ8409336.1"/>
    </source>
</evidence>
<organism evidence="1 2">
    <name type="scientific">Aldrovandia affinis</name>
    <dbReference type="NCBI Taxonomy" id="143900"/>
    <lineage>
        <taxon>Eukaryota</taxon>
        <taxon>Metazoa</taxon>
        <taxon>Chordata</taxon>
        <taxon>Craniata</taxon>
        <taxon>Vertebrata</taxon>
        <taxon>Euteleostomi</taxon>
        <taxon>Actinopterygii</taxon>
        <taxon>Neopterygii</taxon>
        <taxon>Teleostei</taxon>
        <taxon>Notacanthiformes</taxon>
        <taxon>Halosauridae</taxon>
        <taxon>Aldrovandia</taxon>
    </lineage>
</organism>
<comment type="caution">
    <text evidence="1">The sequence shown here is derived from an EMBL/GenBank/DDBJ whole genome shotgun (WGS) entry which is preliminary data.</text>
</comment>
<accession>A0AAD7SV55</accession>
<evidence type="ECO:0000313" key="2">
    <source>
        <dbReference type="Proteomes" id="UP001221898"/>
    </source>
</evidence>
<name>A0AAD7SV55_9TELE</name>
<reference evidence="1" key="1">
    <citation type="journal article" date="2023" name="Science">
        <title>Genome structures resolve the early diversification of teleost fishes.</title>
        <authorList>
            <person name="Parey E."/>
            <person name="Louis A."/>
            <person name="Montfort J."/>
            <person name="Bouchez O."/>
            <person name="Roques C."/>
            <person name="Iampietro C."/>
            <person name="Lluch J."/>
            <person name="Castinel A."/>
            <person name="Donnadieu C."/>
            <person name="Desvignes T."/>
            <person name="Floi Bucao C."/>
            <person name="Jouanno E."/>
            <person name="Wen M."/>
            <person name="Mejri S."/>
            <person name="Dirks R."/>
            <person name="Jansen H."/>
            <person name="Henkel C."/>
            <person name="Chen W.J."/>
            <person name="Zahm M."/>
            <person name="Cabau C."/>
            <person name="Klopp C."/>
            <person name="Thompson A.W."/>
            <person name="Robinson-Rechavi M."/>
            <person name="Braasch I."/>
            <person name="Lecointre G."/>
            <person name="Bobe J."/>
            <person name="Postlethwait J.H."/>
            <person name="Berthelot C."/>
            <person name="Roest Crollius H."/>
            <person name="Guiguen Y."/>
        </authorList>
    </citation>
    <scope>NUCLEOTIDE SEQUENCE</scope>
    <source>
        <strain evidence="1">NC1722</strain>
    </source>
</reference>